<accession>A0A315V156</accession>
<keyword evidence="1" id="KW-0175">Coiled coil</keyword>
<feature type="coiled-coil region" evidence="1">
    <location>
        <begin position="160"/>
        <end position="194"/>
    </location>
</feature>
<keyword evidence="3" id="KW-1185">Reference proteome</keyword>
<name>A0A315V156_GAMAF</name>
<reference evidence="2 3" key="1">
    <citation type="journal article" date="2018" name="G3 (Bethesda)">
        <title>A High-Quality Reference Genome for the Invasive Mosquitofish Gambusia affinis Using a Chicago Library.</title>
        <authorList>
            <person name="Hoffberg S.L."/>
            <person name="Troendle N.J."/>
            <person name="Glenn T.C."/>
            <person name="Mahmud O."/>
            <person name="Louha S."/>
            <person name="Chalopin D."/>
            <person name="Bennetzen J.L."/>
            <person name="Mauricio R."/>
        </authorList>
    </citation>
    <scope>NUCLEOTIDE SEQUENCE [LARGE SCALE GENOMIC DNA]</scope>
    <source>
        <strain evidence="2">NE01/NJP1002.9</strain>
        <tissue evidence="2">Muscle</tissue>
    </source>
</reference>
<dbReference type="Proteomes" id="UP000250572">
    <property type="component" value="Unassembled WGS sequence"/>
</dbReference>
<organism evidence="2 3">
    <name type="scientific">Gambusia affinis</name>
    <name type="common">Western mosquitofish</name>
    <name type="synonym">Heterandria affinis</name>
    <dbReference type="NCBI Taxonomy" id="33528"/>
    <lineage>
        <taxon>Eukaryota</taxon>
        <taxon>Metazoa</taxon>
        <taxon>Chordata</taxon>
        <taxon>Craniata</taxon>
        <taxon>Vertebrata</taxon>
        <taxon>Euteleostomi</taxon>
        <taxon>Actinopterygii</taxon>
        <taxon>Neopterygii</taxon>
        <taxon>Teleostei</taxon>
        <taxon>Neoteleostei</taxon>
        <taxon>Acanthomorphata</taxon>
        <taxon>Ovalentaria</taxon>
        <taxon>Atherinomorphae</taxon>
        <taxon>Cyprinodontiformes</taxon>
        <taxon>Poeciliidae</taxon>
        <taxon>Poeciliinae</taxon>
        <taxon>Gambusia</taxon>
    </lineage>
</organism>
<comment type="caution">
    <text evidence="2">The sequence shown here is derived from an EMBL/GenBank/DDBJ whole genome shotgun (WGS) entry which is preliminary data.</text>
</comment>
<dbReference type="EMBL" id="NHOQ01002408">
    <property type="protein sequence ID" value="PWA17042.1"/>
    <property type="molecule type" value="Genomic_DNA"/>
</dbReference>
<proteinExistence type="predicted"/>
<dbReference type="AlphaFoldDB" id="A0A315V156"/>
<feature type="non-terminal residue" evidence="2">
    <location>
        <position position="212"/>
    </location>
</feature>
<protein>
    <submittedName>
        <fullName evidence="2">Uncharacterized protein</fullName>
    </submittedName>
</protein>
<evidence type="ECO:0000313" key="2">
    <source>
        <dbReference type="EMBL" id="PWA17042.1"/>
    </source>
</evidence>
<gene>
    <name evidence="2" type="ORF">CCH79_00013288</name>
</gene>
<evidence type="ECO:0000313" key="3">
    <source>
        <dbReference type="Proteomes" id="UP000250572"/>
    </source>
</evidence>
<feature type="coiled-coil region" evidence="1">
    <location>
        <begin position="44"/>
        <end position="102"/>
    </location>
</feature>
<evidence type="ECO:0000256" key="1">
    <source>
        <dbReference type="SAM" id="Coils"/>
    </source>
</evidence>
<sequence>MGSHVTPFTQTGHMLTCMDIYINFRWPTSSSRKHFEIQPEKEKSKALQEELDEHQIFYEELRCKYEAGVTLVRQEAKTKVLLSEEQRLLENLRAEKDDMFQEMSQKIAFLQDSDKLLQEELNQIKHKPLSYNELNCNYESDVSGLKQDVETYQQEKDANLEGENENLQLINNLRAEKEELFQKMSREITILQKRDKQMLNELDQVARRMAST</sequence>